<dbReference type="RefSeq" id="WP_157728273.1">
    <property type="nucleotide sequence ID" value="NZ_LT629732.1"/>
</dbReference>
<evidence type="ECO:0008006" key="3">
    <source>
        <dbReference type="Google" id="ProtNLM"/>
    </source>
</evidence>
<name>A0A1H1NS10_9ACTN</name>
<proteinExistence type="predicted"/>
<dbReference type="OrthoDB" id="597632at2"/>
<keyword evidence="2" id="KW-1185">Reference proteome</keyword>
<dbReference type="AlphaFoldDB" id="A0A1H1NS10"/>
<protein>
    <recommendedName>
        <fullName evidence="3">Lipoprotein with Yx(FWY)xxD motif</fullName>
    </recommendedName>
</protein>
<accession>A0A1H1NS10</accession>
<evidence type="ECO:0000313" key="2">
    <source>
        <dbReference type="Proteomes" id="UP000198983"/>
    </source>
</evidence>
<dbReference type="Proteomes" id="UP000198983">
    <property type="component" value="Chromosome I"/>
</dbReference>
<reference evidence="1 2" key="1">
    <citation type="submission" date="2016-10" db="EMBL/GenBank/DDBJ databases">
        <authorList>
            <person name="de Groot N.N."/>
        </authorList>
    </citation>
    <scope>NUCLEOTIDE SEQUENCE [LARGE SCALE GENOMIC DNA]</scope>
    <source>
        <strain evidence="1 2">DSM 22024</strain>
    </source>
</reference>
<evidence type="ECO:0000313" key="1">
    <source>
        <dbReference type="EMBL" id="SDS01159.1"/>
    </source>
</evidence>
<gene>
    <name evidence="1" type="ORF">SAMN04489717_1323</name>
</gene>
<sequence>MNRARSLQGRSAPRRSRSVVRLATGTVMASVTAAALLTGCQGDPPPKRGEPAGWVPSALPAYTASVQPAAVKTREVKGYSRILTTSGGLSIYVNNSPPNPANPVCTGSCTSVWHPVLVNLGGLVDPGTLGVRIATIDLPGLGHQLTVNGHRAYTFVADRPGDLRGDRFITGSSSGRTYTWRAVRVPQGAPREVVFKPRK</sequence>
<dbReference type="EMBL" id="LT629732">
    <property type="protein sequence ID" value="SDS01159.1"/>
    <property type="molecule type" value="Genomic_DNA"/>
</dbReference>
<organism evidence="1 2">
    <name type="scientific">Actinopolymorpha singaporensis</name>
    <dbReference type="NCBI Taxonomy" id="117157"/>
    <lineage>
        <taxon>Bacteria</taxon>
        <taxon>Bacillati</taxon>
        <taxon>Actinomycetota</taxon>
        <taxon>Actinomycetes</taxon>
        <taxon>Propionibacteriales</taxon>
        <taxon>Actinopolymorphaceae</taxon>
        <taxon>Actinopolymorpha</taxon>
    </lineage>
</organism>